<dbReference type="Proteomes" id="UP000555728">
    <property type="component" value="Unassembled WGS sequence"/>
</dbReference>
<dbReference type="EMBL" id="JACIGI010000001">
    <property type="protein sequence ID" value="MBB4284465.1"/>
    <property type="molecule type" value="Genomic_DNA"/>
</dbReference>
<protein>
    <recommendedName>
        <fullName evidence="3">Cobalamin biosynthesis protein CbiG</fullName>
    </recommendedName>
</protein>
<organism evidence="1 2">
    <name type="scientific">Roseospira goensis</name>
    <dbReference type="NCBI Taxonomy" id="391922"/>
    <lineage>
        <taxon>Bacteria</taxon>
        <taxon>Pseudomonadati</taxon>
        <taxon>Pseudomonadota</taxon>
        <taxon>Alphaproteobacteria</taxon>
        <taxon>Rhodospirillales</taxon>
        <taxon>Rhodospirillaceae</taxon>
        <taxon>Roseospira</taxon>
    </lineage>
</organism>
<reference evidence="1 2" key="1">
    <citation type="submission" date="2020-08" db="EMBL/GenBank/DDBJ databases">
        <title>Genome sequencing of Purple Non-Sulfur Bacteria from various extreme environments.</title>
        <authorList>
            <person name="Mayer M."/>
        </authorList>
    </citation>
    <scope>NUCLEOTIDE SEQUENCE [LARGE SCALE GENOMIC DNA]</scope>
    <source>
        <strain evidence="1 2">JA135</strain>
    </source>
</reference>
<comment type="caution">
    <text evidence="1">The sequence shown here is derived from an EMBL/GenBank/DDBJ whole genome shotgun (WGS) entry which is preliminary data.</text>
</comment>
<dbReference type="AlphaFoldDB" id="A0A7W6RWE7"/>
<name>A0A7W6RWE7_9PROT</name>
<gene>
    <name evidence="1" type="ORF">GGD88_000171</name>
</gene>
<evidence type="ECO:0000313" key="1">
    <source>
        <dbReference type="EMBL" id="MBB4284465.1"/>
    </source>
</evidence>
<dbReference type="RefSeq" id="WP_184430933.1">
    <property type="nucleotide sequence ID" value="NZ_JACIGI010000001.1"/>
</dbReference>
<keyword evidence="2" id="KW-1185">Reference proteome</keyword>
<sequence>MFDTYIGVDFSAASSPVTGRNSLWIAARDRAGAVHTVNPPTRHDAADRLVDLVQTAAGRRRVLVGLDFAFGFPTGFLGRLLGGAATWRDLWGHLVDHLGDAPHNANTRFALAADLNRTVSGRAFPFWGCPPGWGSATLGPRRPAGFDTPEGLPALRLTDRPGPGGLRPQAVWKLAYAGAVGGQTLVGLAWLERLRRRLAPDADVRVWPFETGLHPPVWAAEDAGARPRVVLAEVYPRLFAARVDRADPVPDRAQAQAVAAALAEADADGRLASWFAGPAACADDDRHRIEAEEAWMLGRTDLPAPASGARS</sequence>
<accession>A0A7W6RWE7</accession>
<evidence type="ECO:0000313" key="2">
    <source>
        <dbReference type="Proteomes" id="UP000555728"/>
    </source>
</evidence>
<proteinExistence type="predicted"/>
<evidence type="ECO:0008006" key="3">
    <source>
        <dbReference type="Google" id="ProtNLM"/>
    </source>
</evidence>